<proteinExistence type="predicted"/>
<dbReference type="InterPro" id="IPR053198">
    <property type="entry name" value="Gynoecium_Dev_Regulator"/>
</dbReference>
<dbReference type="Proteomes" id="UP001153555">
    <property type="component" value="Unassembled WGS sequence"/>
</dbReference>
<dbReference type="CDD" id="cd06410">
    <property type="entry name" value="PB1_UP2"/>
    <property type="match status" value="1"/>
</dbReference>
<gene>
    <name evidence="2" type="ORF">SHERM_16916</name>
</gene>
<accession>A0A9N7R8D6</accession>
<dbReference type="AlphaFoldDB" id="A0A9N7R8D6"/>
<evidence type="ECO:0000313" key="2">
    <source>
        <dbReference type="EMBL" id="CAA0817249.1"/>
    </source>
</evidence>
<dbReference type="Gene3D" id="3.10.20.90">
    <property type="entry name" value="Phosphatidylinositol 3-kinase Catalytic Subunit, Chain A, domain 1"/>
    <property type="match status" value="1"/>
</dbReference>
<dbReference type="OrthoDB" id="1938580at2759"/>
<dbReference type="SMART" id="SM00666">
    <property type="entry name" value="PB1"/>
    <property type="match status" value="1"/>
</dbReference>
<organism evidence="2 3">
    <name type="scientific">Striga hermonthica</name>
    <name type="common">Purple witchweed</name>
    <name type="synonym">Buchnera hermonthica</name>
    <dbReference type="NCBI Taxonomy" id="68872"/>
    <lineage>
        <taxon>Eukaryota</taxon>
        <taxon>Viridiplantae</taxon>
        <taxon>Streptophyta</taxon>
        <taxon>Embryophyta</taxon>
        <taxon>Tracheophyta</taxon>
        <taxon>Spermatophyta</taxon>
        <taxon>Magnoliopsida</taxon>
        <taxon>eudicotyledons</taxon>
        <taxon>Gunneridae</taxon>
        <taxon>Pentapetalae</taxon>
        <taxon>asterids</taxon>
        <taxon>lamiids</taxon>
        <taxon>Lamiales</taxon>
        <taxon>Orobanchaceae</taxon>
        <taxon>Buchnereae</taxon>
        <taxon>Striga</taxon>
    </lineage>
</organism>
<comment type="caution">
    <text evidence="2">The sequence shown here is derived from an EMBL/GenBank/DDBJ whole genome shotgun (WGS) entry which is preliminary data.</text>
</comment>
<dbReference type="PANTHER" id="PTHR31066">
    <property type="entry name" value="OS05G0427100 PROTEIN-RELATED"/>
    <property type="match status" value="1"/>
</dbReference>
<dbReference type="SUPFAM" id="SSF54277">
    <property type="entry name" value="CAD &amp; PB1 domains"/>
    <property type="match status" value="1"/>
</dbReference>
<reference evidence="2" key="1">
    <citation type="submission" date="2019-12" db="EMBL/GenBank/DDBJ databases">
        <authorList>
            <person name="Scholes J."/>
        </authorList>
    </citation>
    <scope>NUCLEOTIDE SEQUENCE</scope>
</reference>
<feature type="domain" description="PB1" evidence="1">
    <location>
        <begin position="30"/>
        <end position="119"/>
    </location>
</feature>
<protein>
    <submittedName>
        <fullName evidence="2">Octicosapeptide/Phox/Bem1p family protein</fullName>
    </submittedName>
</protein>
<name>A0A9N7R8D6_STRHE</name>
<sequence length="270" mass="29016">MEKQSSGIINGGATKVKLLCSYGGKIQSRLNHHQLSYVGGDTKILAVDRDIKFSEIAAKLNSICEKSEISIKYQLPGEDLYALVSLIDDDDVEQMMVEYDRLQGFTAKPARLRLFVFDVSARPVKSVAVKGSGPVTPSNPDYLFGFDKEYEPSVGPPLDLLQIPGIIVPDNFGLVQCGGAEGKIGKTWGHVTGDANNESVNGGGSGGGSQAVYRLPTVINGGIYQGGPYAYGIVPETGKGSREQPVYNFIPVMPLLPEQMTVVSMENNLE</sequence>
<dbReference type="EMBL" id="CACSLK010015718">
    <property type="protein sequence ID" value="CAA0817249.1"/>
    <property type="molecule type" value="Genomic_DNA"/>
</dbReference>
<evidence type="ECO:0000313" key="3">
    <source>
        <dbReference type="Proteomes" id="UP001153555"/>
    </source>
</evidence>
<dbReference type="Pfam" id="PF00564">
    <property type="entry name" value="PB1"/>
    <property type="match status" value="1"/>
</dbReference>
<keyword evidence="3" id="KW-1185">Reference proteome</keyword>
<evidence type="ECO:0000259" key="1">
    <source>
        <dbReference type="SMART" id="SM00666"/>
    </source>
</evidence>
<dbReference type="InterPro" id="IPR000270">
    <property type="entry name" value="PB1_dom"/>
</dbReference>
<dbReference type="PANTHER" id="PTHR31066:SF60">
    <property type="entry name" value="PB1 DOMAIN-CONTAINING PROTEIN"/>
    <property type="match status" value="1"/>
</dbReference>